<feature type="compositionally biased region" description="Polar residues" evidence="2">
    <location>
        <begin position="45"/>
        <end position="57"/>
    </location>
</feature>
<dbReference type="Proteomes" id="UP000559256">
    <property type="component" value="Unassembled WGS sequence"/>
</dbReference>
<accession>A0A8H5C2K2</accession>
<name>A0A8H5C2K2_9AGAR</name>
<dbReference type="GO" id="GO:0005524">
    <property type="term" value="F:ATP binding"/>
    <property type="evidence" value="ECO:0007669"/>
    <property type="project" value="TreeGrafter"/>
</dbReference>
<evidence type="ECO:0000313" key="4">
    <source>
        <dbReference type="Proteomes" id="UP000559256"/>
    </source>
</evidence>
<dbReference type="OrthoDB" id="2110130at2759"/>
<feature type="region of interest" description="Disordered" evidence="2">
    <location>
        <begin position="11"/>
        <end position="63"/>
    </location>
</feature>
<feature type="compositionally biased region" description="Low complexity" evidence="2">
    <location>
        <begin position="21"/>
        <end position="38"/>
    </location>
</feature>
<evidence type="ECO:0000256" key="1">
    <source>
        <dbReference type="ARBA" id="ARBA00022737"/>
    </source>
</evidence>
<evidence type="ECO:0000256" key="2">
    <source>
        <dbReference type="SAM" id="MobiDB-lite"/>
    </source>
</evidence>
<protein>
    <submittedName>
        <fullName evidence="3">Uncharacterized protein</fullName>
    </submittedName>
</protein>
<evidence type="ECO:0000313" key="3">
    <source>
        <dbReference type="EMBL" id="KAF5333904.1"/>
    </source>
</evidence>
<organism evidence="3 4">
    <name type="scientific">Tetrapyrgos nigripes</name>
    <dbReference type="NCBI Taxonomy" id="182062"/>
    <lineage>
        <taxon>Eukaryota</taxon>
        <taxon>Fungi</taxon>
        <taxon>Dikarya</taxon>
        <taxon>Basidiomycota</taxon>
        <taxon>Agaricomycotina</taxon>
        <taxon>Agaricomycetes</taxon>
        <taxon>Agaricomycetidae</taxon>
        <taxon>Agaricales</taxon>
        <taxon>Marasmiineae</taxon>
        <taxon>Marasmiaceae</taxon>
        <taxon>Tetrapyrgos</taxon>
    </lineage>
</organism>
<dbReference type="PANTHER" id="PTHR19211:SF15">
    <property type="entry name" value="ATP-BINDING CASSETTE SUB-FAMILY F MEMBER 2"/>
    <property type="match status" value="1"/>
</dbReference>
<keyword evidence="1" id="KW-0677">Repeat</keyword>
<comment type="caution">
    <text evidence="3">The sequence shown here is derived from an EMBL/GenBank/DDBJ whole genome shotgun (WGS) entry which is preliminary data.</text>
</comment>
<dbReference type="PANTHER" id="PTHR19211">
    <property type="entry name" value="ATP-BINDING TRANSPORT PROTEIN-RELATED"/>
    <property type="match status" value="1"/>
</dbReference>
<dbReference type="Gene3D" id="3.40.50.300">
    <property type="entry name" value="P-loop containing nucleotide triphosphate hydrolases"/>
    <property type="match status" value="1"/>
</dbReference>
<gene>
    <name evidence="3" type="ORF">D9758_017925</name>
</gene>
<dbReference type="InterPro" id="IPR050611">
    <property type="entry name" value="ABCF"/>
</dbReference>
<dbReference type="AlphaFoldDB" id="A0A8H5C2K2"/>
<dbReference type="EMBL" id="JAACJM010000280">
    <property type="protein sequence ID" value="KAF5333904.1"/>
    <property type="molecule type" value="Genomic_DNA"/>
</dbReference>
<dbReference type="InterPro" id="IPR027417">
    <property type="entry name" value="P-loop_NTPase"/>
</dbReference>
<sequence length="179" mass="19850">MANGMVFWVKPVPESPPSSNPSPNATSKSLPTSTSTSSVERNRQIHSPQPHNRSLPTCQKHHLPSLRSQTRKILSTLRDQLPYDKSPVKYFQSLFAEKYPEKDVQAWRAQSGRFGLSGAHQTSVIRQLSNGLRNRVVFAQLAMEHPHILLLAISFSFSSVGAFGGLPFTSLLACTLLRV</sequence>
<reference evidence="3 4" key="1">
    <citation type="journal article" date="2020" name="ISME J.">
        <title>Uncovering the hidden diversity of litter-decomposition mechanisms in mushroom-forming fungi.</title>
        <authorList>
            <person name="Floudas D."/>
            <person name="Bentzer J."/>
            <person name="Ahren D."/>
            <person name="Johansson T."/>
            <person name="Persson P."/>
            <person name="Tunlid A."/>
        </authorList>
    </citation>
    <scope>NUCLEOTIDE SEQUENCE [LARGE SCALE GENOMIC DNA]</scope>
    <source>
        <strain evidence="3 4">CBS 291.85</strain>
    </source>
</reference>
<proteinExistence type="predicted"/>
<keyword evidence="4" id="KW-1185">Reference proteome</keyword>